<name>F4WW38_ACREC</name>
<keyword evidence="2" id="KW-1185">Reference proteome</keyword>
<dbReference type="InParanoid" id="F4WW38"/>
<organism evidence="2">
    <name type="scientific">Acromyrmex echinatior</name>
    <name type="common">Panamanian leafcutter ant</name>
    <name type="synonym">Acromyrmex octospinosus echinatior</name>
    <dbReference type="NCBI Taxonomy" id="103372"/>
    <lineage>
        <taxon>Eukaryota</taxon>
        <taxon>Metazoa</taxon>
        <taxon>Ecdysozoa</taxon>
        <taxon>Arthropoda</taxon>
        <taxon>Hexapoda</taxon>
        <taxon>Insecta</taxon>
        <taxon>Pterygota</taxon>
        <taxon>Neoptera</taxon>
        <taxon>Endopterygota</taxon>
        <taxon>Hymenoptera</taxon>
        <taxon>Apocrita</taxon>
        <taxon>Aculeata</taxon>
        <taxon>Formicoidea</taxon>
        <taxon>Formicidae</taxon>
        <taxon>Myrmicinae</taxon>
        <taxon>Acromyrmex</taxon>
    </lineage>
</organism>
<proteinExistence type="predicted"/>
<dbReference type="Proteomes" id="UP000007755">
    <property type="component" value="Unassembled WGS sequence"/>
</dbReference>
<sequence length="96" mass="10374">LVYLLEPTSSAKPKLPSVRKVEFMESRAFGAANLMCPVQGYPVPISSKAPAFAGDAKLSLLVRKANMDVSLPCNAQGHPPPVSRKAAKFDFVKELF</sequence>
<feature type="non-terminal residue" evidence="1">
    <location>
        <position position="1"/>
    </location>
</feature>
<evidence type="ECO:0000313" key="1">
    <source>
        <dbReference type="EMBL" id="EGI61627.1"/>
    </source>
</evidence>
<reference evidence="1" key="1">
    <citation type="submission" date="2011-02" db="EMBL/GenBank/DDBJ databases">
        <title>The genome of the leaf-cutting ant Acromyrmex echinatior suggests key adaptations to social evolution and fungus farming.</title>
        <authorList>
            <person name="Nygaard S."/>
            <person name="Zhang G."/>
        </authorList>
    </citation>
    <scope>NUCLEOTIDE SEQUENCE</scope>
</reference>
<gene>
    <name evidence="1" type="ORF">G5I_10192</name>
</gene>
<protein>
    <submittedName>
        <fullName evidence="1">Uncharacterized protein</fullName>
    </submittedName>
</protein>
<dbReference type="STRING" id="103372.F4WW38"/>
<dbReference type="EMBL" id="GL888404">
    <property type="protein sequence ID" value="EGI61627.1"/>
    <property type="molecule type" value="Genomic_DNA"/>
</dbReference>
<accession>F4WW38</accession>
<dbReference type="AlphaFoldDB" id="F4WW38"/>
<evidence type="ECO:0000313" key="2">
    <source>
        <dbReference type="Proteomes" id="UP000007755"/>
    </source>
</evidence>